<evidence type="ECO:0000313" key="1">
    <source>
        <dbReference type="EMBL" id="QCT70537.1"/>
    </source>
</evidence>
<reference evidence="1 2" key="1">
    <citation type="submission" date="2018-05" db="EMBL/GenBank/DDBJ databases">
        <title>Genome comparison of Eubacterium sp.</title>
        <authorList>
            <person name="Feng Y."/>
            <person name="Sanchez-Andrea I."/>
            <person name="Stams A.J.M."/>
            <person name="De Vos W.M."/>
        </authorList>
    </citation>
    <scope>NUCLEOTIDE SEQUENCE [LARGE SCALE GENOMIC DNA]</scope>
    <source>
        <strain evidence="1 2">YI</strain>
    </source>
</reference>
<dbReference type="AlphaFoldDB" id="A0A4P9C593"/>
<protein>
    <submittedName>
        <fullName evidence="1">Uncharacterized protein</fullName>
    </submittedName>
</protein>
<name>A0A4P9C593_EUBML</name>
<sequence length="125" mass="14109">MENYDDIRQLKVTTDGYVGDGYAACIDFETGKACWAASALFYQPPKYLKTLDTEALDALKKGMSEAGVLQWKKKYYDLTCLDGPIWEMTLVFEDCEKRLGGTAAYPESWEDFCALLSETLGKVFK</sequence>
<dbReference type="KEGG" id="emt:CPZ25_004110"/>
<accession>A0A4P9C593</accession>
<dbReference type="EMBL" id="CP029487">
    <property type="protein sequence ID" value="QCT70537.1"/>
    <property type="molecule type" value="Genomic_DNA"/>
</dbReference>
<gene>
    <name evidence="1" type="ORF">CPZ25_004110</name>
</gene>
<evidence type="ECO:0000313" key="2">
    <source>
        <dbReference type="Proteomes" id="UP000218387"/>
    </source>
</evidence>
<dbReference type="RefSeq" id="WP_058694392.1">
    <property type="nucleotide sequence ID" value="NZ_CABJDW020000005.1"/>
</dbReference>
<dbReference type="Proteomes" id="UP000218387">
    <property type="component" value="Chromosome"/>
</dbReference>
<organism evidence="1 2">
    <name type="scientific">Eubacterium maltosivorans</name>
    <dbReference type="NCBI Taxonomy" id="2041044"/>
    <lineage>
        <taxon>Bacteria</taxon>
        <taxon>Bacillati</taxon>
        <taxon>Bacillota</taxon>
        <taxon>Clostridia</taxon>
        <taxon>Eubacteriales</taxon>
        <taxon>Eubacteriaceae</taxon>
        <taxon>Eubacterium</taxon>
    </lineage>
</organism>
<proteinExistence type="predicted"/>
<keyword evidence="2" id="KW-1185">Reference proteome</keyword>